<comment type="caution">
    <text evidence="2">The sequence shown here is derived from an EMBL/GenBank/DDBJ whole genome shotgun (WGS) entry which is preliminary data.</text>
</comment>
<dbReference type="AlphaFoldDB" id="A0ABD2LFV4"/>
<feature type="transmembrane region" description="Helical" evidence="1">
    <location>
        <begin position="71"/>
        <end position="94"/>
    </location>
</feature>
<proteinExistence type="predicted"/>
<evidence type="ECO:0000256" key="1">
    <source>
        <dbReference type="SAM" id="Phobius"/>
    </source>
</evidence>
<dbReference type="Proteomes" id="UP001620626">
    <property type="component" value="Unassembled WGS sequence"/>
</dbReference>
<name>A0ABD2LFV4_9BILA</name>
<keyword evidence="3" id="KW-1185">Reference proteome</keyword>
<gene>
    <name evidence="2" type="ORF">niasHT_010926</name>
</gene>
<sequence length="109" mass="12027">MPSPSGLPWLPVENCHCPILDNGAFVHSITQNPLFVLTRASKTYFVASPGEHPVFANVHATDGGGSCATQWWLIVVLQLLVVLLILGLFFAAMWSGYRCRKYVMPGRLK</sequence>
<evidence type="ECO:0000313" key="3">
    <source>
        <dbReference type="Proteomes" id="UP001620626"/>
    </source>
</evidence>
<dbReference type="EMBL" id="JBICBT010000424">
    <property type="protein sequence ID" value="KAL3114112.1"/>
    <property type="molecule type" value="Genomic_DNA"/>
</dbReference>
<evidence type="ECO:0000313" key="2">
    <source>
        <dbReference type="EMBL" id="KAL3114112.1"/>
    </source>
</evidence>
<protein>
    <submittedName>
        <fullName evidence="2">Uncharacterized protein</fullName>
    </submittedName>
</protein>
<keyword evidence="1" id="KW-0812">Transmembrane</keyword>
<keyword evidence="1" id="KW-1133">Transmembrane helix</keyword>
<organism evidence="2 3">
    <name type="scientific">Heterodera trifolii</name>
    <dbReference type="NCBI Taxonomy" id="157864"/>
    <lineage>
        <taxon>Eukaryota</taxon>
        <taxon>Metazoa</taxon>
        <taxon>Ecdysozoa</taxon>
        <taxon>Nematoda</taxon>
        <taxon>Chromadorea</taxon>
        <taxon>Rhabditida</taxon>
        <taxon>Tylenchina</taxon>
        <taxon>Tylenchomorpha</taxon>
        <taxon>Tylenchoidea</taxon>
        <taxon>Heteroderidae</taxon>
        <taxon>Heteroderinae</taxon>
        <taxon>Heterodera</taxon>
    </lineage>
</organism>
<accession>A0ABD2LFV4</accession>
<keyword evidence="1" id="KW-0472">Membrane</keyword>
<reference evidence="2 3" key="1">
    <citation type="submission" date="2024-10" db="EMBL/GenBank/DDBJ databases">
        <authorList>
            <person name="Kim D."/>
        </authorList>
    </citation>
    <scope>NUCLEOTIDE SEQUENCE [LARGE SCALE GENOMIC DNA]</scope>
    <source>
        <strain evidence="2">BH-2024</strain>
    </source>
</reference>